<dbReference type="NCBIfam" id="TIGR03643">
    <property type="entry name" value="TIGR03643 family protein"/>
    <property type="match status" value="1"/>
</dbReference>
<gene>
    <name evidence="1" type="ORF">NWP17_02335</name>
</gene>
<evidence type="ECO:0000313" key="1">
    <source>
        <dbReference type="EMBL" id="MDH6059289.1"/>
    </source>
</evidence>
<comment type="caution">
    <text evidence="1">The sequence shown here is derived from an EMBL/GenBank/DDBJ whole genome shotgun (WGS) entry which is preliminary data.</text>
</comment>
<dbReference type="RefSeq" id="WP_280653303.1">
    <property type="nucleotide sequence ID" value="NZ_JANQDH010000015.1"/>
</dbReference>
<name>A0AA43GPC9_9CYAN</name>
<keyword evidence="2" id="KW-1185">Reference proteome</keyword>
<sequence>MKLPELDSATIDRIIEMAWEDRTPFEAIETQFGLSEKEVINLMRREMKESSFKMWRERVTSRKNKHLGKRNFIVGRFKSQNQKS</sequence>
<evidence type="ECO:0000313" key="2">
    <source>
        <dbReference type="Proteomes" id="UP001159387"/>
    </source>
</evidence>
<dbReference type="EMBL" id="JANQDH010000015">
    <property type="protein sequence ID" value="MDH6059289.1"/>
    <property type="molecule type" value="Genomic_DNA"/>
</dbReference>
<dbReference type="Proteomes" id="UP001159387">
    <property type="component" value="Unassembled WGS sequence"/>
</dbReference>
<organism evidence="1 2">
    <name type="scientific">Chrysosporum bergii ANA360D</name>
    <dbReference type="NCBI Taxonomy" id="617107"/>
    <lineage>
        <taxon>Bacteria</taxon>
        <taxon>Bacillati</taxon>
        <taxon>Cyanobacteriota</taxon>
        <taxon>Cyanophyceae</taxon>
        <taxon>Nostocales</taxon>
        <taxon>Nodulariaceae</taxon>
        <taxon>Chrysosporum</taxon>
    </lineage>
</organism>
<proteinExistence type="predicted"/>
<dbReference type="Pfam" id="PF10985">
    <property type="entry name" value="DUF2805"/>
    <property type="match status" value="1"/>
</dbReference>
<dbReference type="AlphaFoldDB" id="A0AA43GPC9"/>
<reference evidence="1 2" key="1">
    <citation type="journal article" date="2023" name="J. Phycol.">
        <title>Chrysosporum ovalisporum is synonymous with the true-branching cyanobacterium Umezakia natans (Nostocales/Aphanizomenonaceae).</title>
        <authorList>
            <person name="McGregor G.B."/>
            <person name="Sendall B.C."/>
            <person name="Niiyama Y."/>
            <person name="Tuji A."/>
            <person name="Willis A."/>
        </authorList>
    </citation>
    <scope>NUCLEOTIDE SEQUENCE [LARGE SCALE GENOMIC DNA]</scope>
    <source>
        <strain evidence="1 2">ANA360D</strain>
    </source>
</reference>
<protein>
    <submittedName>
        <fullName evidence="1">TIGR03643 family protein</fullName>
    </submittedName>
</protein>
<accession>A0AA43GPC9</accession>
<dbReference type="InterPro" id="IPR019882">
    <property type="entry name" value="CHP03643"/>
</dbReference>